<proteinExistence type="predicted"/>
<dbReference type="PANTHER" id="PTHR33309:SF3">
    <property type="entry name" value="CCHC-TYPE DOMAIN-CONTAINING PROTEIN"/>
    <property type="match status" value="1"/>
</dbReference>
<accession>A0ABM4BME0</accession>
<name>A0ABM4BME0_HYDVU</name>
<evidence type="ECO:0000313" key="3">
    <source>
        <dbReference type="RefSeq" id="XP_065650235.1"/>
    </source>
</evidence>
<sequence length="493" mass="55512">MSINTKTLFKADRIKVRTKRAGKRKKIFNRKVLRSSVSVNNVNFPSLSVNIELPVNSQTDIFDTPSSSLRKVEAVISSTSKNYTITKNKVLTGYIIIDCSILSDVISVMSCSTYFQTTLAIIENKSKKQGLACELSIICLKCKYQNDFYTSKLINKKGNFDISNRTVYTMRTLGIGHSGIKRFTTLMNMPKPMTPKNYDKLVLKITNITEKVAQETMTDAVSDIRLQCQDINEILDVGVSCDGTWQRRGFSSLNGVFAALSIDSGKVLDVEVMSRICRGCFLNQKLSKKDLTAYAEWRKSHISKMNFVGSAGGMECEGASRIFQQSIKKHKLQYINFLGDGDSKSYNSVKDVYPYIKVNKLECVGHYQKRVGTRLRKLKKKVRGLGGRGRLTDATIDQLQNFFGVAIRQNTGNLDAMKSAALATFFTDKANSTNTYKPGPGLPLEVVYKIRPVFEELTKEDELKKCLHGKTQNANESFHGKIWDRIPKTKYVR</sequence>
<dbReference type="RefSeq" id="XP_065650235.1">
    <property type="nucleotide sequence ID" value="XM_065794163.1"/>
</dbReference>
<gene>
    <name evidence="3" type="primary">LOC136078392</name>
</gene>
<keyword evidence="2" id="KW-1185">Reference proteome</keyword>
<dbReference type="InterPro" id="IPR049012">
    <property type="entry name" value="Mutator_transp_dom"/>
</dbReference>
<feature type="domain" description="Mutator-like transposase" evidence="1">
    <location>
        <begin position="102"/>
        <end position="421"/>
    </location>
</feature>
<dbReference type="PANTHER" id="PTHR33309">
    <property type="entry name" value="KERATIN, ULTRA HIGH-SULFUR MATRIX PROTEIN-LIKE"/>
    <property type="match status" value="1"/>
</dbReference>
<dbReference type="GeneID" id="136078392"/>
<dbReference type="Proteomes" id="UP001652625">
    <property type="component" value="Chromosome 03"/>
</dbReference>
<evidence type="ECO:0000259" key="1">
    <source>
        <dbReference type="Pfam" id="PF20700"/>
    </source>
</evidence>
<protein>
    <submittedName>
        <fullName evidence="3">Uncharacterized protein LOC136078392</fullName>
    </submittedName>
</protein>
<organism evidence="2 3">
    <name type="scientific">Hydra vulgaris</name>
    <name type="common">Hydra</name>
    <name type="synonym">Hydra attenuata</name>
    <dbReference type="NCBI Taxonomy" id="6087"/>
    <lineage>
        <taxon>Eukaryota</taxon>
        <taxon>Metazoa</taxon>
        <taxon>Cnidaria</taxon>
        <taxon>Hydrozoa</taxon>
        <taxon>Hydroidolina</taxon>
        <taxon>Anthoathecata</taxon>
        <taxon>Aplanulata</taxon>
        <taxon>Hydridae</taxon>
        <taxon>Hydra</taxon>
    </lineage>
</organism>
<evidence type="ECO:0000313" key="2">
    <source>
        <dbReference type="Proteomes" id="UP001652625"/>
    </source>
</evidence>
<reference evidence="3" key="1">
    <citation type="submission" date="2025-08" db="UniProtKB">
        <authorList>
            <consortium name="RefSeq"/>
        </authorList>
    </citation>
    <scope>IDENTIFICATION</scope>
</reference>
<dbReference type="Pfam" id="PF20700">
    <property type="entry name" value="Mutator"/>
    <property type="match status" value="1"/>
</dbReference>